<gene>
    <name evidence="3" type="ORF">GCM10007907_06900</name>
</gene>
<dbReference type="PANTHER" id="PTHR35894">
    <property type="entry name" value="GENERAL SECRETION PATHWAY PROTEIN A-RELATED"/>
    <property type="match status" value="1"/>
</dbReference>
<evidence type="ECO:0000259" key="2">
    <source>
        <dbReference type="Pfam" id="PF13401"/>
    </source>
</evidence>
<feature type="region of interest" description="Disordered" evidence="1">
    <location>
        <begin position="303"/>
        <end position="335"/>
    </location>
</feature>
<dbReference type="SUPFAM" id="SSF52540">
    <property type="entry name" value="P-loop containing nucleoside triphosphate hydrolases"/>
    <property type="match status" value="1"/>
</dbReference>
<organism evidence="3 4">
    <name type="scientific">Chitinimonas prasina</name>
    <dbReference type="NCBI Taxonomy" id="1434937"/>
    <lineage>
        <taxon>Bacteria</taxon>
        <taxon>Pseudomonadati</taxon>
        <taxon>Pseudomonadota</taxon>
        <taxon>Betaproteobacteria</taxon>
        <taxon>Neisseriales</taxon>
        <taxon>Chitinibacteraceae</taxon>
        <taxon>Chitinimonas</taxon>
    </lineage>
</organism>
<keyword evidence="4" id="KW-1185">Reference proteome</keyword>
<evidence type="ECO:0000256" key="1">
    <source>
        <dbReference type="SAM" id="MobiDB-lite"/>
    </source>
</evidence>
<evidence type="ECO:0000313" key="3">
    <source>
        <dbReference type="EMBL" id="GLR11900.1"/>
    </source>
</evidence>
<evidence type="ECO:0000313" key="4">
    <source>
        <dbReference type="Proteomes" id="UP001156706"/>
    </source>
</evidence>
<sequence length="453" mass="49658">MYLEHYGLTEPPFRITPHTEFFYQGANRGATLEALQYAILHGEGLVKVTGEVGAGKTMLCRVLMERLPANIDTVYLANPSLSKDEILLAIADDLHLDLGNARAKVLIRALQEALIARYAEGRQVVVLIDEAHAMPEESLEEVRLLSNLEHGHHKLMQIVLFGQPELNDKLAAQHMRQLRERITHGFELAPLRQTDVGDYLMFRLRAAGYKGPDIFTAKAVQLISAESEGLTRRINILADKCLIASFAAGRHQVDQAEARAAIKDSGFRHRRPLRLGWPLASTGLVSLGLIAGATGGHWLTPQVAPPAHTTQPAAQTRPAPAITPPAAAPTPLPASQPATADALFDTRLTQSRSALNQQPAGTYTILLSVTPKQRRAELADFLGQAARKLPADSLYLYPTTTREGTPHYGLAYGLFTDQRAAAQALAQLPPNLQRNQPILRTVGGIREEMWKQQ</sequence>
<dbReference type="Gene3D" id="3.30.70.1070">
    <property type="entry name" value="Sporulation related repeat"/>
    <property type="match status" value="1"/>
</dbReference>
<dbReference type="Proteomes" id="UP001156706">
    <property type="component" value="Unassembled WGS sequence"/>
</dbReference>
<protein>
    <recommendedName>
        <fullName evidence="2">ORC1/DEAH AAA+ ATPase domain-containing protein</fullName>
    </recommendedName>
</protein>
<comment type="caution">
    <text evidence="3">The sequence shown here is derived from an EMBL/GenBank/DDBJ whole genome shotgun (WGS) entry which is preliminary data.</text>
</comment>
<dbReference type="InterPro" id="IPR027417">
    <property type="entry name" value="P-loop_NTPase"/>
</dbReference>
<feature type="compositionally biased region" description="Low complexity" evidence="1">
    <location>
        <begin position="303"/>
        <end position="320"/>
    </location>
</feature>
<dbReference type="InterPro" id="IPR052026">
    <property type="entry name" value="ExeA_AAA_ATPase_DNA-bind"/>
</dbReference>
<proteinExistence type="predicted"/>
<dbReference type="RefSeq" id="WP_284195043.1">
    <property type="nucleotide sequence ID" value="NZ_BSOG01000001.1"/>
</dbReference>
<dbReference type="PANTHER" id="PTHR35894:SF1">
    <property type="entry name" value="PHOSPHORIBULOKINASE _ URIDINE KINASE FAMILY"/>
    <property type="match status" value="1"/>
</dbReference>
<dbReference type="Gene3D" id="3.40.50.300">
    <property type="entry name" value="P-loop containing nucleotide triphosphate hydrolases"/>
    <property type="match status" value="1"/>
</dbReference>
<accession>A0ABQ5YAC3</accession>
<name>A0ABQ5YAC3_9NEIS</name>
<feature type="compositionally biased region" description="Pro residues" evidence="1">
    <location>
        <begin position="321"/>
        <end position="334"/>
    </location>
</feature>
<feature type="domain" description="ORC1/DEAH AAA+ ATPase" evidence="2">
    <location>
        <begin position="42"/>
        <end position="170"/>
    </location>
</feature>
<dbReference type="Pfam" id="PF13401">
    <property type="entry name" value="AAA_22"/>
    <property type="match status" value="1"/>
</dbReference>
<dbReference type="InterPro" id="IPR036680">
    <property type="entry name" value="SPOR-like_sf"/>
</dbReference>
<dbReference type="InterPro" id="IPR049945">
    <property type="entry name" value="AAA_22"/>
</dbReference>
<dbReference type="EMBL" id="BSOG01000001">
    <property type="protein sequence ID" value="GLR11900.1"/>
    <property type="molecule type" value="Genomic_DNA"/>
</dbReference>
<reference evidence="4" key="1">
    <citation type="journal article" date="2019" name="Int. J. Syst. Evol. Microbiol.">
        <title>The Global Catalogue of Microorganisms (GCM) 10K type strain sequencing project: providing services to taxonomists for standard genome sequencing and annotation.</title>
        <authorList>
            <consortium name="The Broad Institute Genomics Platform"/>
            <consortium name="The Broad Institute Genome Sequencing Center for Infectious Disease"/>
            <person name="Wu L."/>
            <person name="Ma J."/>
        </authorList>
    </citation>
    <scope>NUCLEOTIDE SEQUENCE [LARGE SCALE GENOMIC DNA]</scope>
    <source>
        <strain evidence="4">NBRC 110044</strain>
    </source>
</reference>